<name>A0A9P0QKZ8_9ASCO</name>
<evidence type="ECO:0000313" key="2">
    <source>
        <dbReference type="EMBL" id="CAH2351067.1"/>
    </source>
</evidence>
<dbReference type="GO" id="GO:0016559">
    <property type="term" value="P:peroxisome fission"/>
    <property type="evidence" value="ECO:0007669"/>
    <property type="project" value="TreeGrafter"/>
</dbReference>
<accession>A0A9P0QKZ8</accession>
<dbReference type="AlphaFoldDB" id="A0A9P0QKZ8"/>
<evidence type="ECO:0000256" key="1">
    <source>
        <dbReference type="SAM" id="MobiDB-lite"/>
    </source>
</evidence>
<organism evidence="2 3">
    <name type="scientific">[Candida] railenensis</name>
    <dbReference type="NCBI Taxonomy" id="45579"/>
    <lineage>
        <taxon>Eukaryota</taxon>
        <taxon>Fungi</taxon>
        <taxon>Dikarya</taxon>
        <taxon>Ascomycota</taxon>
        <taxon>Saccharomycotina</taxon>
        <taxon>Pichiomycetes</taxon>
        <taxon>Debaryomycetaceae</taxon>
        <taxon>Kurtzmaniella</taxon>
    </lineage>
</organism>
<evidence type="ECO:0000313" key="3">
    <source>
        <dbReference type="Proteomes" id="UP000837801"/>
    </source>
</evidence>
<dbReference type="OrthoDB" id="411017at2759"/>
<gene>
    <name evidence="2" type="ORF">CLIB1423_02S11496</name>
</gene>
<dbReference type="Proteomes" id="UP000837801">
    <property type="component" value="Unassembled WGS sequence"/>
</dbReference>
<comment type="caution">
    <text evidence="2">The sequence shown here is derived from an EMBL/GenBank/DDBJ whole genome shotgun (WGS) entry which is preliminary data.</text>
</comment>
<dbReference type="PANTHER" id="PTHR12652">
    <property type="entry name" value="PEROXISOMAL BIOGENESIS FACTOR 11"/>
    <property type="match status" value="1"/>
</dbReference>
<proteinExistence type="predicted"/>
<dbReference type="GO" id="GO:0005778">
    <property type="term" value="C:peroxisomal membrane"/>
    <property type="evidence" value="ECO:0007669"/>
    <property type="project" value="TreeGrafter"/>
</dbReference>
<feature type="region of interest" description="Disordered" evidence="1">
    <location>
        <begin position="96"/>
        <end position="117"/>
    </location>
</feature>
<dbReference type="EMBL" id="CAKXYY010000002">
    <property type="protein sequence ID" value="CAH2351067.1"/>
    <property type="molecule type" value="Genomic_DNA"/>
</dbReference>
<dbReference type="PANTHER" id="PTHR12652:SF50">
    <property type="entry name" value="PEROXIN 11"/>
    <property type="match status" value="1"/>
</dbReference>
<reference evidence="2" key="1">
    <citation type="submission" date="2022-03" db="EMBL/GenBank/DDBJ databases">
        <authorList>
            <person name="Legras J.-L."/>
            <person name="Devillers H."/>
            <person name="Grondin C."/>
        </authorList>
    </citation>
    <scope>NUCLEOTIDE SEQUENCE</scope>
    <source>
        <strain evidence="2">CLIB 1423</strain>
    </source>
</reference>
<sequence>MEVVEIDTQQRQYVHIDKLSSNIPPSYIYSTQPHSSSSPLVHTLHSEWIDTPTNSPSKMSYTRVYETPSKQQKYQTFPNDKKGGAVPVETVETQLATPLSTNKPAAGPAGSNSTSLSNSMTSAANVVPENTITHAIVRDRPSVHQMDIFWSMLNDVVGKDKMAKFGQYTLRLLIYWANKSENYLADSQINFKTINLRYNDSEKKLNLFMNFLKHPQNFIRIITILVCSIFSSRFAGMVKGLSMYRQFLRFGKTPFRVRNLYNKLRDAIIFDKEKQLLDLSHFQAKFLTNSTLGDLASLYYGVSDETLLLYKLDFLSNKPLHALVNRHEALAWYSETILGLYNAYENLQNLSQREIELKIQIQVKSRSRVLSKQLLGGTITTMDTHIGDEKDLLKLKEIQFKKTNIHLDIYKGLSDFFFNSYTVFRSPLPFATLQILLGISASSFSIIKLYRETKKKLEAKVALK</sequence>
<keyword evidence="3" id="KW-1185">Reference proteome</keyword>
<protein>
    <submittedName>
        <fullName evidence="2">Peroxisomal membrane protein Pex25p</fullName>
    </submittedName>
</protein>